<dbReference type="InterPro" id="IPR014710">
    <property type="entry name" value="RmlC-like_jellyroll"/>
</dbReference>
<reference evidence="3" key="1">
    <citation type="journal article" date="2015" name="Nature">
        <title>Complex archaea that bridge the gap between prokaryotes and eukaryotes.</title>
        <authorList>
            <person name="Spang A."/>
            <person name="Saw J.H."/>
            <person name="Jorgensen S.L."/>
            <person name="Zaremba-Niedzwiedzka K."/>
            <person name="Martijn J."/>
            <person name="Lind A.E."/>
            <person name="van Eijk R."/>
            <person name="Schleper C."/>
            <person name="Guy L."/>
            <person name="Ettema T.J."/>
        </authorList>
    </citation>
    <scope>NUCLEOTIDE SEQUENCE</scope>
</reference>
<name>A0A0F9N564_9ZZZZ</name>
<dbReference type="EMBL" id="LAZR01003789">
    <property type="protein sequence ID" value="KKN14725.1"/>
    <property type="molecule type" value="Genomic_DNA"/>
</dbReference>
<feature type="domain" description="Cupin type-2" evidence="2">
    <location>
        <begin position="51"/>
        <end position="114"/>
    </location>
</feature>
<dbReference type="PANTHER" id="PTHR35848">
    <property type="entry name" value="OXALATE-BINDING PROTEIN"/>
    <property type="match status" value="1"/>
</dbReference>
<feature type="domain" description="Cupin type-2" evidence="2">
    <location>
        <begin position="176"/>
        <end position="237"/>
    </location>
</feature>
<sequence>MGMAQLEKIESGVYTWSELPTKAGNQRVGRKIMEGISPHFSFLEIHATTQEKGAKPSPPHTQDTIEEVAIVKEGLLKMTMDGTSKVLPAGSVVLIPPLTEQSMENVGDGPLTYYIMMFTSKKNMDVKRSDEAGGPLFINSDKTVFKENEKGGRTDYFNRATAMCTNFEMHVTQLNQKGPSHEPHSHFSSEIIVVMEGQTEMTIAGKTYSGTEGDLFFINSNEVHAISNVGNRPCRYFAYSWQ</sequence>
<dbReference type="GO" id="GO:0046872">
    <property type="term" value="F:metal ion binding"/>
    <property type="evidence" value="ECO:0007669"/>
    <property type="project" value="UniProtKB-KW"/>
</dbReference>
<dbReference type="Gene3D" id="2.60.120.10">
    <property type="entry name" value="Jelly Rolls"/>
    <property type="match status" value="1"/>
</dbReference>
<dbReference type="InterPro" id="IPR011051">
    <property type="entry name" value="RmlC_Cupin_sf"/>
</dbReference>
<dbReference type="SUPFAM" id="SSF51182">
    <property type="entry name" value="RmlC-like cupins"/>
    <property type="match status" value="1"/>
</dbReference>
<evidence type="ECO:0000313" key="3">
    <source>
        <dbReference type="EMBL" id="KKN14725.1"/>
    </source>
</evidence>
<dbReference type="PANTHER" id="PTHR35848:SF6">
    <property type="entry name" value="CUPIN TYPE-2 DOMAIN-CONTAINING PROTEIN"/>
    <property type="match status" value="1"/>
</dbReference>
<evidence type="ECO:0000256" key="1">
    <source>
        <dbReference type="ARBA" id="ARBA00022723"/>
    </source>
</evidence>
<organism evidence="3">
    <name type="scientific">marine sediment metagenome</name>
    <dbReference type="NCBI Taxonomy" id="412755"/>
    <lineage>
        <taxon>unclassified sequences</taxon>
        <taxon>metagenomes</taxon>
        <taxon>ecological metagenomes</taxon>
    </lineage>
</organism>
<keyword evidence="1" id="KW-0479">Metal-binding</keyword>
<comment type="caution">
    <text evidence="3">The sequence shown here is derived from an EMBL/GenBank/DDBJ whole genome shotgun (WGS) entry which is preliminary data.</text>
</comment>
<accession>A0A0F9N564</accession>
<protein>
    <recommendedName>
        <fullName evidence="2">Cupin type-2 domain-containing protein</fullName>
    </recommendedName>
</protein>
<dbReference type="InterPro" id="IPR051610">
    <property type="entry name" value="GPI/OXD"/>
</dbReference>
<dbReference type="AlphaFoldDB" id="A0A0F9N564"/>
<dbReference type="InterPro" id="IPR013096">
    <property type="entry name" value="Cupin_2"/>
</dbReference>
<gene>
    <name evidence="3" type="ORF">LCGC14_0993240</name>
</gene>
<proteinExistence type="predicted"/>
<dbReference type="Pfam" id="PF07883">
    <property type="entry name" value="Cupin_2"/>
    <property type="match status" value="2"/>
</dbReference>
<dbReference type="CDD" id="cd02209">
    <property type="entry name" value="cupin_XRE_C"/>
    <property type="match status" value="1"/>
</dbReference>
<evidence type="ECO:0000259" key="2">
    <source>
        <dbReference type="Pfam" id="PF07883"/>
    </source>
</evidence>